<proteinExistence type="predicted"/>
<organism evidence="2 3">
    <name type="scientific">Madurella fahalii</name>
    <dbReference type="NCBI Taxonomy" id="1157608"/>
    <lineage>
        <taxon>Eukaryota</taxon>
        <taxon>Fungi</taxon>
        <taxon>Dikarya</taxon>
        <taxon>Ascomycota</taxon>
        <taxon>Pezizomycotina</taxon>
        <taxon>Sordariomycetes</taxon>
        <taxon>Sordariomycetidae</taxon>
        <taxon>Sordariales</taxon>
        <taxon>Sordariales incertae sedis</taxon>
        <taxon>Madurella</taxon>
    </lineage>
</organism>
<evidence type="ECO:0000313" key="3">
    <source>
        <dbReference type="Proteomes" id="UP001628179"/>
    </source>
</evidence>
<dbReference type="Proteomes" id="UP001628179">
    <property type="component" value="Unassembled WGS sequence"/>
</dbReference>
<sequence>MASNAPAAAAAPLSFMTKLSPSVYLYRPAATSTSSSAKPAPKLILLATWMGAREPHIAKYILQYQALYPSSSILLVRSEPRHFMRPRSAPAEHAPALPVLRATFPDNNLSPPPPPSSSSSSATKPAPQLLIHAFSNGGCTTLQHLRRALGASTALPPYAIVLDSCPGQFAYRASYLAFTAGLVGFARLLVAPLVHAMCASYWLWHEVLGRGRTGPIARMAFALNESGHRAREVRRTYVYSEADRLVGWRDVERHAEEARRKGFAVRTEKFERSEHVAHARTDGERYWRVVRETWEGLE</sequence>
<gene>
    <name evidence="2" type="ORF">MFIFM68171_02816</name>
</gene>
<dbReference type="RefSeq" id="XP_070914339.1">
    <property type="nucleotide sequence ID" value="XM_071058238.1"/>
</dbReference>
<dbReference type="InterPro" id="IPR008547">
    <property type="entry name" value="DUF829_TMEM53"/>
</dbReference>
<dbReference type="EMBL" id="BAAFSV010000002">
    <property type="protein sequence ID" value="GAB1312606.1"/>
    <property type="molecule type" value="Genomic_DNA"/>
</dbReference>
<dbReference type="Pfam" id="PF05705">
    <property type="entry name" value="DUF829"/>
    <property type="match status" value="1"/>
</dbReference>
<comment type="caution">
    <text evidence="2">The sequence shown here is derived from an EMBL/GenBank/DDBJ whole genome shotgun (WGS) entry which is preliminary data.</text>
</comment>
<dbReference type="InterPro" id="IPR029058">
    <property type="entry name" value="AB_hydrolase_fold"/>
</dbReference>
<accession>A0ABQ0G4B0</accession>
<dbReference type="PANTHER" id="PTHR12265">
    <property type="entry name" value="TRANSMEMBRANE PROTEIN 53"/>
    <property type="match status" value="1"/>
</dbReference>
<reference evidence="2 3" key="1">
    <citation type="submission" date="2024-09" db="EMBL/GenBank/DDBJ databases">
        <title>Itraconazole resistance in Madurella fahalii resulting from another homologue of gene encoding cytochrome P450 14-alpha sterol demethylase (CYP51).</title>
        <authorList>
            <person name="Yoshioka I."/>
            <person name="Fahal A.H."/>
            <person name="Kaneko S."/>
            <person name="Yaguchi T."/>
        </authorList>
    </citation>
    <scope>NUCLEOTIDE SEQUENCE [LARGE SCALE GENOMIC DNA]</scope>
    <source>
        <strain evidence="2 3">IFM 68171</strain>
    </source>
</reference>
<name>A0ABQ0G4B0_9PEZI</name>
<keyword evidence="2" id="KW-0812">Transmembrane</keyword>
<protein>
    <submittedName>
        <fullName evidence="2">Transmembrane protein 53</fullName>
    </submittedName>
</protein>
<evidence type="ECO:0000313" key="2">
    <source>
        <dbReference type="EMBL" id="GAB1312606.1"/>
    </source>
</evidence>
<dbReference type="GeneID" id="98173561"/>
<keyword evidence="3" id="KW-1185">Reference proteome</keyword>
<dbReference type="PANTHER" id="PTHR12265:SF40">
    <property type="entry name" value="DUF829-DOMAIN-CONTAINING PROTEIN"/>
    <property type="match status" value="1"/>
</dbReference>
<evidence type="ECO:0000256" key="1">
    <source>
        <dbReference type="SAM" id="MobiDB-lite"/>
    </source>
</evidence>
<keyword evidence="2" id="KW-0472">Membrane</keyword>
<dbReference type="SUPFAM" id="SSF53474">
    <property type="entry name" value="alpha/beta-Hydrolases"/>
    <property type="match status" value="1"/>
</dbReference>
<feature type="region of interest" description="Disordered" evidence="1">
    <location>
        <begin position="105"/>
        <end position="124"/>
    </location>
</feature>